<dbReference type="EMBL" id="AFQF01006502">
    <property type="protein sequence ID" value="EGU72355.1"/>
    <property type="molecule type" value="Genomic_DNA"/>
</dbReference>
<evidence type="ECO:0008006" key="2">
    <source>
        <dbReference type="Google" id="ProtNLM"/>
    </source>
</evidence>
<proteinExistence type="predicted"/>
<name>F9GEQ2_FUSOF</name>
<sequence>MYSTRQEEEGKIKDLVKARWAVRIATSRSARNYLVDMGGVIRIPISAARAGKTNETFSVTLGWREGHSPYTAELAAIAHGLGCLPEIEYRVIVILTGSRSAAQAISNPRQQSGQGVNLIWLSPDSKLKIQKTAKISARYATEPYMTPQRGVTKPKTTILNRTRADLRCASMLASSHDNWSYSRRTLNMDAVLATVMFTIATGHLEQTWLKLHYPDIIQSITPTNNP</sequence>
<dbReference type="AlphaFoldDB" id="F9GEQ2"/>
<evidence type="ECO:0000313" key="1">
    <source>
        <dbReference type="EMBL" id="EGU72355.1"/>
    </source>
</evidence>
<organism evidence="1">
    <name type="scientific">Fusarium oxysporum (strain Fo5176)</name>
    <name type="common">Fusarium vascular wilt</name>
    <dbReference type="NCBI Taxonomy" id="660025"/>
    <lineage>
        <taxon>Eukaryota</taxon>
        <taxon>Fungi</taxon>
        <taxon>Dikarya</taxon>
        <taxon>Ascomycota</taxon>
        <taxon>Pezizomycotina</taxon>
        <taxon>Sordariomycetes</taxon>
        <taxon>Hypocreomycetidae</taxon>
        <taxon>Hypocreales</taxon>
        <taxon>Nectriaceae</taxon>
        <taxon>Fusarium</taxon>
        <taxon>Fusarium oxysporum species complex</taxon>
    </lineage>
</organism>
<accession>F9GEQ2</accession>
<dbReference type="STRING" id="660025.F9GEQ2"/>
<protein>
    <recommendedName>
        <fullName evidence="2">RNase H type-1 domain-containing protein</fullName>
    </recommendedName>
</protein>
<gene>
    <name evidence="1" type="ORF">FOXB_17136</name>
</gene>
<reference evidence="1" key="1">
    <citation type="journal article" date="2012" name="Mol. Plant Microbe Interact.">
        <title>A highly conserved effector in Fusarium oxysporum is required for full virulence on Arabidopsis.</title>
        <authorList>
            <person name="Thatcher L.F."/>
            <person name="Gardiner D.M."/>
            <person name="Kazan K."/>
            <person name="Manners J."/>
        </authorList>
    </citation>
    <scope>NUCLEOTIDE SEQUENCE [LARGE SCALE GENOMIC DNA]</scope>
    <source>
        <strain evidence="1">Fo5176</strain>
    </source>
</reference>
<comment type="caution">
    <text evidence="1">The sequence shown here is derived from an EMBL/GenBank/DDBJ whole genome shotgun (WGS) entry which is preliminary data.</text>
</comment>